<dbReference type="PANTHER" id="PTHR42776:SF4">
    <property type="entry name" value="ACYLAMINO-ACID-RELEASING ENZYME"/>
    <property type="match status" value="1"/>
</dbReference>
<evidence type="ECO:0000259" key="10">
    <source>
        <dbReference type="Pfam" id="PF00326"/>
    </source>
</evidence>
<feature type="domain" description="Peptidase S9 prolyl oligopeptidase catalytic" evidence="10">
    <location>
        <begin position="597"/>
        <end position="811"/>
    </location>
</feature>
<evidence type="ECO:0000256" key="7">
    <source>
        <dbReference type="ARBA" id="ARBA00022490"/>
    </source>
</evidence>
<dbReference type="EC" id="3.4.19.1" evidence="5"/>
<evidence type="ECO:0000256" key="8">
    <source>
        <dbReference type="ARBA" id="ARBA00022801"/>
    </source>
</evidence>
<dbReference type="GO" id="GO:0008242">
    <property type="term" value="F:omega peptidase activity"/>
    <property type="evidence" value="ECO:0007669"/>
    <property type="project" value="UniProtKB-EC"/>
</dbReference>
<keyword evidence="8" id="KW-0378">Hydrolase</keyword>
<proteinExistence type="inferred from homology"/>
<evidence type="ECO:0000313" key="13">
    <source>
        <dbReference type="Proteomes" id="UP001314263"/>
    </source>
</evidence>
<evidence type="ECO:0000256" key="3">
    <source>
        <dbReference type="ARBA" id="ARBA00010040"/>
    </source>
</evidence>
<dbReference type="SUPFAM" id="SSF53474">
    <property type="entry name" value="alpha/beta-Hydrolases"/>
    <property type="match status" value="1"/>
</dbReference>
<sequence>MVIRGLQSHRRAADVCLRSLPYLHTRIPFLAEKSLGQAGQLRPRSTRRYSMEGVESPTSQASKTVQPEGLQKEALLLGRLAEVPNLSKAWIREDATDDMMQFTALYSQRNLAANAQRKYTVSYTAVKQGKGMKIVPGTPVELKDILVYAPSPSGQKILVVRAGKDSMSTVLELWESSQLAAELQVPAKLHGSVYNDGWFSTGAAWDPAETRVAYVAEVPAPAETPEWGSRASPEPSPSPSKDSSEKAPEAAPKTWRGVGEFEEDWGELYSGKRAPGIFVLDLQTLNVQRLTGTPPDSSVGQPVWSPSGQEIIYTAWPHRPLNSPGLSGRLGIVYCVNRACALQCTSLPGGCAPASEGVRSECLTPSLSSALSPRFTPNGKQILFLSHAAAASSGVHNATAALCSLQWPSSASTSVATMVHVQDRPQSEGSFPGLYATSLPEQLFVSSETALLTTQWANSAQVAAINLSNGDVASWLGHADEKHTEGSWTVLSTYNGWAVMVHSSPNLAPQITVQHQPSAASVDVAASQQTLANSNGDIQKHLADLSWKTLQLQANTAGSPAAGSFDATLVLGRPGERAPGILFLHGGPHSAYAASYVHSLAFLASLGYNIVVPNYRGSTGYGEANIQSLPGNIGTNDVADCMTALDAAISKGVVDKARVAVIGGSHGGFLTGNLVGQHPERFCCGVLRNPVMDISLMVGVSDIPDWCFVEATGLKEHMRTKPTADQLARFWEVSPIAHVDKVRAPLLFMLGAKDRRVPLIDAQQYVRALRARRDAPDSKVWVFSEDTHALDKPQTDFEQWMNVAWWLKKYIQ</sequence>
<name>A0AAV1I1B5_9CHLO</name>
<dbReference type="EMBL" id="CAUYUE010000004">
    <property type="protein sequence ID" value="CAK0761613.1"/>
    <property type="molecule type" value="Genomic_DNA"/>
</dbReference>
<feature type="compositionally biased region" description="Polar residues" evidence="9">
    <location>
        <begin position="56"/>
        <end position="65"/>
    </location>
</feature>
<gene>
    <name evidence="12" type="ORF">CVIRNUC_002878</name>
</gene>
<feature type="compositionally biased region" description="Low complexity" evidence="9">
    <location>
        <begin position="222"/>
        <end position="233"/>
    </location>
</feature>
<evidence type="ECO:0000313" key="12">
    <source>
        <dbReference type="EMBL" id="CAK0761613.1"/>
    </source>
</evidence>
<dbReference type="GO" id="GO:0004252">
    <property type="term" value="F:serine-type endopeptidase activity"/>
    <property type="evidence" value="ECO:0007669"/>
    <property type="project" value="TreeGrafter"/>
</dbReference>
<dbReference type="Gene3D" id="3.40.50.1820">
    <property type="entry name" value="alpha/beta hydrolase"/>
    <property type="match status" value="1"/>
</dbReference>
<comment type="subcellular location">
    <subcellularLocation>
        <location evidence="2">Cytoplasm</location>
    </subcellularLocation>
</comment>
<dbReference type="InterPro" id="IPR011042">
    <property type="entry name" value="6-blade_b-propeller_TolB-like"/>
</dbReference>
<evidence type="ECO:0000256" key="4">
    <source>
        <dbReference type="ARBA" id="ARBA00011881"/>
    </source>
</evidence>
<keyword evidence="7" id="KW-0963">Cytoplasm</keyword>
<reference evidence="12 13" key="1">
    <citation type="submission" date="2023-10" db="EMBL/GenBank/DDBJ databases">
        <authorList>
            <person name="Maclean D."/>
            <person name="Macfadyen A."/>
        </authorList>
    </citation>
    <scope>NUCLEOTIDE SEQUENCE [LARGE SCALE GENOMIC DNA]</scope>
</reference>
<keyword evidence="13" id="KW-1185">Reference proteome</keyword>
<evidence type="ECO:0000256" key="5">
    <source>
        <dbReference type="ARBA" id="ARBA00012917"/>
    </source>
</evidence>
<feature type="region of interest" description="Disordered" evidence="9">
    <location>
        <begin position="222"/>
        <end position="256"/>
    </location>
</feature>
<dbReference type="InterPro" id="IPR001375">
    <property type="entry name" value="Peptidase_S9_cat"/>
</dbReference>
<feature type="region of interest" description="Disordered" evidence="9">
    <location>
        <begin position="38"/>
        <end position="67"/>
    </location>
</feature>
<dbReference type="InterPro" id="IPR045550">
    <property type="entry name" value="AARE_N"/>
</dbReference>
<dbReference type="Gene3D" id="2.120.10.30">
    <property type="entry name" value="TolB, C-terminal domain"/>
    <property type="match status" value="1"/>
</dbReference>
<dbReference type="PANTHER" id="PTHR42776">
    <property type="entry name" value="SERINE PEPTIDASE S9 FAMILY MEMBER"/>
    <property type="match status" value="1"/>
</dbReference>
<dbReference type="GO" id="GO:0005737">
    <property type="term" value="C:cytoplasm"/>
    <property type="evidence" value="ECO:0007669"/>
    <property type="project" value="UniProtKB-SubCell"/>
</dbReference>
<dbReference type="InterPro" id="IPR029058">
    <property type="entry name" value="AB_hydrolase_fold"/>
</dbReference>
<dbReference type="GO" id="GO:0006508">
    <property type="term" value="P:proteolysis"/>
    <property type="evidence" value="ECO:0007669"/>
    <property type="project" value="InterPro"/>
</dbReference>
<dbReference type="Proteomes" id="UP001314263">
    <property type="component" value="Unassembled WGS sequence"/>
</dbReference>
<evidence type="ECO:0000256" key="6">
    <source>
        <dbReference type="ARBA" id="ARBA00018421"/>
    </source>
</evidence>
<accession>A0AAV1I1B5</accession>
<evidence type="ECO:0000256" key="9">
    <source>
        <dbReference type="SAM" id="MobiDB-lite"/>
    </source>
</evidence>
<dbReference type="AlphaFoldDB" id="A0AAV1I1B5"/>
<evidence type="ECO:0000256" key="2">
    <source>
        <dbReference type="ARBA" id="ARBA00004496"/>
    </source>
</evidence>
<dbReference type="Pfam" id="PF00326">
    <property type="entry name" value="Peptidase_S9"/>
    <property type="match status" value="1"/>
</dbReference>
<feature type="domain" description="Acylamino-acid-releasing enzyme N-terminal" evidence="11">
    <location>
        <begin position="62"/>
        <end position="525"/>
    </location>
</feature>
<comment type="subunit">
    <text evidence="4">Homotetramer.</text>
</comment>
<evidence type="ECO:0000259" key="11">
    <source>
        <dbReference type="Pfam" id="PF19283"/>
    </source>
</evidence>
<dbReference type="SUPFAM" id="SSF69322">
    <property type="entry name" value="Tricorn protease domain 2"/>
    <property type="match status" value="1"/>
</dbReference>
<comment type="caution">
    <text evidence="12">The sequence shown here is derived from an EMBL/GenBank/DDBJ whole genome shotgun (WGS) entry which is preliminary data.</text>
</comment>
<dbReference type="Pfam" id="PF19283">
    <property type="entry name" value="APEH_N"/>
    <property type="match status" value="1"/>
</dbReference>
<comment type="similarity">
    <text evidence="3">Belongs to the peptidase S9C family.</text>
</comment>
<protein>
    <recommendedName>
        <fullName evidence="6">Acylamino-acid-releasing enzyme</fullName>
        <ecNumber evidence="5">3.4.19.1</ecNumber>
    </recommendedName>
</protein>
<organism evidence="12 13">
    <name type="scientific">Coccomyxa viridis</name>
    <dbReference type="NCBI Taxonomy" id="1274662"/>
    <lineage>
        <taxon>Eukaryota</taxon>
        <taxon>Viridiplantae</taxon>
        <taxon>Chlorophyta</taxon>
        <taxon>core chlorophytes</taxon>
        <taxon>Trebouxiophyceae</taxon>
        <taxon>Trebouxiophyceae incertae sedis</taxon>
        <taxon>Coccomyxaceae</taxon>
        <taxon>Coccomyxa</taxon>
    </lineage>
</organism>
<evidence type="ECO:0000256" key="1">
    <source>
        <dbReference type="ARBA" id="ARBA00000721"/>
    </source>
</evidence>
<comment type="catalytic activity">
    <reaction evidence="1">
        <text>Cleavage of an N-acetyl or N-formyl amino acid from the N-terminus of a polypeptide.</text>
        <dbReference type="EC" id="3.4.19.1"/>
    </reaction>
</comment>